<evidence type="ECO:0000313" key="2">
    <source>
        <dbReference type="Proteomes" id="UP000838763"/>
    </source>
</evidence>
<dbReference type="PANTHER" id="PTHR17901:SF14">
    <property type="entry name" value="MAGNESIUM-DEPENDENT PHOSPHATASE 1"/>
    <property type="match status" value="1"/>
</dbReference>
<dbReference type="GO" id="GO:0003993">
    <property type="term" value="F:acid phosphatase activity"/>
    <property type="evidence" value="ECO:0007669"/>
    <property type="project" value="TreeGrafter"/>
</dbReference>
<proteinExistence type="predicted"/>
<dbReference type="Gene3D" id="3.40.50.1000">
    <property type="entry name" value="HAD superfamily/HAD-like"/>
    <property type="match status" value="1"/>
</dbReference>
<dbReference type="AlphaFoldDB" id="A0A9P1H2R5"/>
<dbReference type="PANTHER" id="PTHR17901">
    <property type="entry name" value="MAGNESIUM-DEPENDENT PHOSPHATASE 1 MDP1"/>
    <property type="match status" value="1"/>
</dbReference>
<dbReference type="Proteomes" id="UP000838763">
    <property type="component" value="Unassembled WGS sequence"/>
</dbReference>
<accession>A0A9P1H2R5</accession>
<dbReference type="InterPro" id="IPR023214">
    <property type="entry name" value="HAD_sf"/>
</dbReference>
<comment type="caution">
    <text evidence="1">The sequence shown here is derived from an EMBL/GenBank/DDBJ whole genome shotgun (WGS) entry which is preliminary data.</text>
</comment>
<gene>
    <name evidence="1" type="ORF">PPNO1_LOCUS4590</name>
</gene>
<dbReference type="OrthoDB" id="2865258at2759"/>
<sequence length="148" mass="17127">MTPTGESYEFYQDSGPILHALVSHLAVKVAAASRTNAPELAKDLLKMLWVSGQQQQQQTYTLSKKEKPRKALDFFDGGLEIYPGSKIRHFETLHRKTGIPYEDMLFFDDESRNRDVEALGVTMWLVRDGMTWSELEEGVKEWRKRRGY</sequence>
<keyword evidence="2" id="KW-1185">Reference proteome</keyword>
<dbReference type="InterPro" id="IPR036412">
    <property type="entry name" value="HAD-like_sf"/>
</dbReference>
<evidence type="ECO:0000313" key="1">
    <source>
        <dbReference type="EMBL" id="CAI4214862.1"/>
    </source>
</evidence>
<dbReference type="InterPro" id="IPR010036">
    <property type="entry name" value="MDP_1_eu_arc"/>
</dbReference>
<dbReference type="SUPFAM" id="SSF56784">
    <property type="entry name" value="HAD-like"/>
    <property type="match status" value="1"/>
</dbReference>
<protein>
    <recommendedName>
        <fullName evidence="3">Magnesium-dependent phosphatase-1</fullName>
    </recommendedName>
</protein>
<name>A0A9P1H2R5_9PEZI</name>
<dbReference type="EMBL" id="CALLCH030000012">
    <property type="protein sequence ID" value="CAI4214862.1"/>
    <property type="molecule type" value="Genomic_DNA"/>
</dbReference>
<reference evidence="1" key="1">
    <citation type="submission" date="2022-11" db="EMBL/GenBank/DDBJ databases">
        <authorList>
            <person name="Scott C."/>
            <person name="Bruce N."/>
        </authorList>
    </citation>
    <scope>NUCLEOTIDE SEQUENCE</scope>
</reference>
<organism evidence="1 2">
    <name type="scientific">Parascedosporium putredinis</name>
    <dbReference type="NCBI Taxonomy" id="1442378"/>
    <lineage>
        <taxon>Eukaryota</taxon>
        <taxon>Fungi</taxon>
        <taxon>Dikarya</taxon>
        <taxon>Ascomycota</taxon>
        <taxon>Pezizomycotina</taxon>
        <taxon>Sordariomycetes</taxon>
        <taxon>Hypocreomycetidae</taxon>
        <taxon>Microascales</taxon>
        <taxon>Microascaceae</taxon>
        <taxon>Parascedosporium</taxon>
    </lineage>
</organism>
<dbReference type="Pfam" id="PF12689">
    <property type="entry name" value="Acid_PPase"/>
    <property type="match status" value="1"/>
</dbReference>
<evidence type="ECO:0008006" key="3">
    <source>
        <dbReference type="Google" id="ProtNLM"/>
    </source>
</evidence>